<dbReference type="RefSeq" id="XP_031026834.1">
    <property type="nucleotide sequence ID" value="XM_031167217.1"/>
</dbReference>
<dbReference type="InterPro" id="IPR015655">
    <property type="entry name" value="PP2C"/>
</dbReference>
<dbReference type="PANTHER" id="PTHR13832">
    <property type="entry name" value="PROTEIN PHOSPHATASE 2C"/>
    <property type="match status" value="1"/>
</dbReference>
<dbReference type="STRING" id="1806994.A0A507C4Z5"/>
<evidence type="ECO:0000256" key="1">
    <source>
        <dbReference type="SAM" id="MobiDB-lite"/>
    </source>
</evidence>
<protein>
    <recommendedName>
        <fullName evidence="3">PPM-type phosphatase domain-containing protein</fullName>
    </recommendedName>
</protein>
<dbReference type="PANTHER" id="PTHR13832:SF792">
    <property type="entry name" value="GM14286P"/>
    <property type="match status" value="1"/>
</dbReference>
<dbReference type="CDD" id="cd00143">
    <property type="entry name" value="PP2Cc"/>
    <property type="match status" value="1"/>
</dbReference>
<gene>
    <name evidence="4" type="ORF">SmJEL517_g01289</name>
</gene>
<reference evidence="4 5" key="1">
    <citation type="journal article" date="2019" name="Sci. Rep.">
        <title>Comparative genomics of chytrid fungi reveal insights into the obligate biotrophic and pathogenic lifestyle of Synchytrium endobioticum.</title>
        <authorList>
            <person name="van de Vossenberg B.T.L.H."/>
            <person name="Warris S."/>
            <person name="Nguyen H.D.T."/>
            <person name="van Gent-Pelzer M.P.E."/>
            <person name="Joly D.L."/>
            <person name="van de Geest H.C."/>
            <person name="Bonants P.J.M."/>
            <person name="Smith D.S."/>
            <person name="Levesque C.A."/>
            <person name="van der Lee T.A.J."/>
        </authorList>
    </citation>
    <scope>NUCLEOTIDE SEQUENCE [LARGE SCALE GENOMIC DNA]</scope>
    <source>
        <strain evidence="4 5">JEL517</strain>
    </source>
</reference>
<dbReference type="InterPro" id="IPR001932">
    <property type="entry name" value="PPM-type_phosphatase-like_dom"/>
</dbReference>
<organism evidence="4 5">
    <name type="scientific">Synchytrium microbalum</name>
    <dbReference type="NCBI Taxonomy" id="1806994"/>
    <lineage>
        <taxon>Eukaryota</taxon>
        <taxon>Fungi</taxon>
        <taxon>Fungi incertae sedis</taxon>
        <taxon>Chytridiomycota</taxon>
        <taxon>Chytridiomycota incertae sedis</taxon>
        <taxon>Chytridiomycetes</taxon>
        <taxon>Synchytriales</taxon>
        <taxon>Synchytriaceae</taxon>
        <taxon>Synchytrium</taxon>
    </lineage>
</organism>
<feature type="transmembrane region" description="Helical" evidence="2">
    <location>
        <begin position="156"/>
        <end position="174"/>
    </location>
</feature>
<dbReference type="OrthoDB" id="420076at2759"/>
<proteinExistence type="predicted"/>
<dbReference type="SUPFAM" id="SSF81606">
    <property type="entry name" value="PP2C-like"/>
    <property type="match status" value="1"/>
</dbReference>
<dbReference type="AlphaFoldDB" id="A0A507C4Z5"/>
<feature type="compositionally biased region" description="Gly residues" evidence="1">
    <location>
        <begin position="589"/>
        <end position="604"/>
    </location>
</feature>
<evidence type="ECO:0000256" key="2">
    <source>
        <dbReference type="SAM" id="Phobius"/>
    </source>
</evidence>
<keyword evidence="5" id="KW-1185">Reference proteome</keyword>
<feature type="region of interest" description="Disordered" evidence="1">
    <location>
        <begin position="632"/>
        <end position="652"/>
    </location>
</feature>
<keyword evidence="2" id="KW-0472">Membrane</keyword>
<dbReference type="Pfam" id="PF00481">
    <property type="entry name" value="PP2C"/>
    <property type="match status" value="1"/>
</dbReference>
<evidence type="ECO:0000313" key="5">
    <source>
        <dbReference type="Proteomes" id="UP000319731"/>
    </source>
</evidence>
<feature type="domain" description="PPM-type phosphatase" evidence="3">
    <location>
        <begin position="239"/>
        <end position="582"/>
    </location>
</feature>
<dbReference type="GO" id="GO:0004741">
    <property type="term" value="F:[pyruvate dehydrogenase (acetyl-transferring)]-phosphatase activity"/>
    <property type="evidence" value="ECO:0007669"/>
    <property type="project" value="TreeGrafter"/>
</dbReference>
<dbReference type="GO" id="GO:0005739">
    <property type="term" value="C:mitochondrion"/>
    <property type="evidence" value="ECO:0007669"/>
    <property type="project" value="TreeGrafter"/>
</dbReference>
<dbReference type="Gene3D" id="3.60.40.10">
    <property type="entry name" value="PPM-type phosphatase domain"/>
    <property type="match status" value="1"/>
</dbReference>
<keyword evidence="2" id="KW-0812">Transmembrane</keyword>
<feature type="region of interest" description="Disordered" evidence="1">
    <location>
        <begin position="589"/>
        <end position="615"/>
    </location>
</feature>
<keyword evidence="2" id="KW-1133">Transmembrane helix</keyword>
<sequence>MSIVSVPRFSVSSLEAGNGPRSSSHISRSFLLEDRDYEDYKRAGTRGNLAALFRWIGIGPNGVTDGCALTKTLIFTFVLSWIFVVLYIIISDDRTPPHQLASTVLNSRTSSILVKSSNQSKNILPPSIVNLYLNHRTFATSTPPSLPKDNSTFKSALFALGTGVGAAVTYYILFEPPAPPTKPVSALEDAMSRVPVGLTPQQIDVRLRAAETRVKVDKADARGTMVAGFELSVVNSNDPIEDYHDQRKTPNGMIFAQVSVLPAVYDGHSGTECAEVLSHYLSSYVAAAIKAIPRSSNNNRQQAISDAISSAFIAMDNDIARGAISLDPNYKGAFPYSRDKVHAALRPAMAGSCALLTYIEGTDVYVACTGDSRAVLGQLRADGTYQALPLSADQTASNPSEHARMLEEHPGERDTVLVNGRVLGYLMPTRAFGDCRYKWPAKVAEAVIPPIFGRSVARNYYTPPYVTARPEIIHHTIEPGRDRFLIMATDGVWDELSSDEGADLVGRHLSKIGASPPATAAADEGIVVEERNYAYKDRNSATHLIRNALGGADEVQMGKLLAIPPPYSRRFRDDMTAIVVHFHDGVFTTGGNGGSGNGSGGGGKPIRDIDLSLTGPKKPRIDQLAEWSAANLPPGIAGKKSKASKEGVAARL</sequence>
<accession>A0A507C4Z5</accession>
<dbReference type="Proteomes" id="UP000319731">
    <property type="component" value="Unassembled WGS sequence"/>
</dbReference>
<evidence type="ECO:0000313" key="4">
    <source>
        <dbReference type="EMBL" id="TPX36620.1"/>
    </source>
</evidence>
<dbReference type="PROSITE" id="PS51746">
    <property type="entry name" value="PPM_2"/>
    <property type="match status" value="1"/>
</dbReference>
<dbReference type="InterPro" id="IPR036457">
    <property type="entry name" value="PPM-type-like_dom_sf"/>
</dbReference>
<dbReference type="EMBL" id="QEAO01000004">
    <property type="protein sequence ID" value="TPX36620.1"/>
    <property type="molecule type" value="Genomic_DNA"/>
</dbReference>
<dbReference type="GeneID" id="42002514"/>
<evidence type="ECO:0000259" key="3">
    <source>
        <dbReference type="PROSITE" id="PS51746"/>
    </source>
</evidence>
<comment type="caution">
    <text evidence="4">The sequence shown here is derived from an EMBL/GenBank/DDBJ whole genome shotgun (WGS) entry which is preliminary data.</text>
</comment>
<dbReference type="SMART" id="SM00332">
    <property type="entry name" value="PP2Cc"/>
    <property type="match status" value="1"/>
</dbReference>
<feature type="transmembrane region" description="Helical" evidence="2">
    <location>
        <begin position="72"/>
        <end position="90"/>
    </location>
</feature>
<name>A0A507C4Z5_9FUNG</name>